<sequence length="350" mass="41219">MNPNIHMAVLKYQLHISKMKVFMERMIRKNTLHGNYEKQYNLLRKIFICLRALKQGFRSGRRYLLGLDGCFMKGPFPDQILTVVGLDVKNGVYPLAYVLVEAETTKLLNMGVLPTVSRVFPLPEHRFCLRHILEDMKLHWKENPLKEYLWRCATITLPHIKHSMEALQNLNPKAHQCLLKIPTNHWVRSHFLVRIPTTLLLNTWNGLLMLLWRAHFDVLSIKQHLLSIQFQTRDKVIISTLEYIRGYIMKKICIMENVINKTHRFKRKLATTLAFTVLVVSTREKTCTCRKRELNKIPCVVGYLKGWVHPCYKMETWKKMYNFKVDPINGINIWPKSDCPTILTPPLHHK</sequence>
<protein>
    <recommendedName>
        <fullName evidence="3">MULE transposase domain-containing protein</fullName>
    </recommendedName>
</protein>
<dbReference type="EMBL" id="NBSK02000006">
    <property type="protein sequence ID" value="KAJ0201890.1"/>
    <property type="molecule type" value="Genomic_DNA"/>
</dbReference>
<dbReference type="PANTHER" id="PTHR31973">
    <property type="entry name" value="POLYPROTEIN, PUTATIVE-RELATED"/>
    <property type="match status" value="1"/>
</dbReference>
<dbReference type="AlphaFoldDB" id="A0A9R1V8Z4"/>
<dbReference type="PANTHER" id="PTHR31973:SF190">
    <property type="entry name" value="MULE TRANSPOSASE DOMAIN-CONTAINING PROTEIN"/>
    <property type="match status" value="1"/>
</dbReference>
<proteinExistence type="predicted"/>
<evidence type="ECO:0000313" key="1">
    <source>
        <dbReference type="EMBL" id="KAJ0201890.1"/>
    </source>
</evidence>
<evidence type="ECO:0000313" key="2">
    <source>
        <dbReference type="Proteomes" id="UP000235145"/>
    </source>
</evidence>
<organism evidence="1 2">
    <name type="scientific">Lactuca sativa</name>
    <name type="common">Garden lettuce</name>
    <dbReference type="NCBI Taxonomy" id="4236"/>
    <lineage>
        <taxon>Eukaryota</taxon>
        <taxon>Viridiplantae</taxon>
        <taxon>Streptophyta</taxon>
        <taxon>Embryophyta</taxon>
        <taxon>Tracheophyta</taxon>
        <taxon>Spermatophyta</taxon>
        <taxon>Magnoliopsida</taxon>
        <taxon>eudicotyledons</taxon>
        <taxon>Gunneridae</taxon>
        <taxon>Pentapetalae</taxon>
        <taxon>asterids</taxon>
        <taxon>campanulids</taxon>
        <taxon>Asterales</taxon>
        <taxon>Asteraceae</taxon>
        <taxon>Cichorioideae</taxon>
        <taxon>Cichorieae</taxon>
        <taxon>Lactucinae</taxon>
        <taxon>Lactuca</taxon>
    </lineage>
</organism>
<evidence type="ECO:0008006" key="3">
    <source>
        <dbReference type="Google" id="ProtNLM"/>
    </source>
</evidence>
<comment type="caution">
    <text evidence="1">The sequence shown here is derived from an EMBL/GenBank/DDBJ whole genome shotgun (WGS) entry which is preliminary data.</text>
</comment>
<dbReference type="Proteomes" id="UP000235145">
    <property type="component" value="Unassembled WGS sequence"/>
</dbReference>
<keyword evidence="2" id="KW-1185">Reference proteome</keyword>
<reference evidence="1 2" key="1">
    <citation type="journal article" date="2017" name="Nat. Commun.">
        <title>Genome assembly with in vitro proximity ligation data and whole-genome triplication in lettuce.</title>
        <authorList>
            <person name="Reyes-Chin-Wo S."/>
            <person name="Wang Z."/>
            <person name="Yang X."/>
            <person name="Kozik A."/>
            <person name="Arikit S."/>
            <person name="Song C."/>
            <person name="Xia L."/>
            <person name="Froenicke L."/>
            <person name="Lavelle D.O."/>
            <person name="Truco M.J."/>
            <person name="Xia R."/>
            <person name="Zhu S."/>
            <person name="Xu C."/>
            <person name="Xu H."/>
            <person name="Xu X."/>
            <person name="Cox K."/>
            <person name="Korf I."/>
            <person name="Meyers B.C."/>
            <person name="Michelmore R.W."/>
        </authorList>
    </citation>
    <scope>NUCLEOTIDE SEQUENCE [LARGE SCALE GENOMIC DNA]</scope>
    <source>
        <strain evidence="2">cv. Salinas</strain>
        <tissue evidence="1">Seedlings</tissue>
    </source>
</reference>
<name>A0A9R1V8Z4_LACSA</name>
<gene>
    <name evidence="1" type="ORF">LSAT_V11C600331910</name>
</gene>
<accession>A0A9R1V8Z4</accession>